<dbReference type="PANTHER" id="PTHR43669">
    <property type="entry name" value="5-KETO-D-GLUCONATE 5-REDUCTASE"/>
    <property type="match status" value="1"/>
</dbReference>
<evidence type="ECO:0000313" key="4">
    <source>
        <dbReference type="EMBL" id="MBE2997520.1"/>
    </source>
</evidence>
<reference evidence="4 5" key="1">
    <citation type="submission" date="2020-09" db="EMBL/GenBank/DDBJ databases">
        <title>Diversity and distribution of actinomycetes associated with coral in the coast of Hainan.</title>
        <authorList>
            <person name="Li F."/>
        </authorList>
    </citation>
    <scope>NUCLEOTIDE SEQUENCE [LARGE SCALE GENOMIC DNA]</scope>
    <source>
        <strain evidence="4 5">HNM0947</strain>
    </source>
</reference>
<accession>A0ABR9P0Z5</accession>
<dbReference type="NCBIfam" id="NF004849">
    <property type="entry name" value="PRK06200.1"/>
    <property type="match status" value="1"/>
</dbReference>
<dbReference type="SUPFAM" id="SSF51735">
    <property type="entry name" value="NAD(P)-binding Rossmann-fold domains"/>
    <property type="match status" value="1"/>
</dbReference>
<dbReference type="RefSeq" id="WP_193120186.1">
    <property type="nucleotide sequence ID" value="NZ_JADBGI010000002.1"/>
</dbReference>
<comment type="similarity">
    <text evidence="1 3">Belongs to the short-chain dehydrogenases/reductases (SDR) family.</text>
</comment>
<comment type="caution">
    <text evidence="4">The sequence shown here is derived from an EMBL/GenBank/DDBJ whole genome shotgun (WGS) entry which is preliminary data.</text>
</comment>
<organism evidence="4 5">
    <name type="scientific">Nocardiopsis coralli</name>
    <dbReference type="NCBI Taxonomy" id="2772213"/>
    <lineage>
        <taxon>Bacteria</taxon>
        <taxon>Bacillati</taxon>
        <taxon>Actinomycetota</taxon>
        <taxon>Actinomycetes</taxon>
        <taxon>Streptosporangiales</taxon>
        <taxon>Nocardiopsidaceae</taxon>
        <taxon>Nocardiopsis</taxon>
    </lineage>
</organism>
<sequence length="285" mass="29701">MSDTPAAGRRGWLDGDSILVTGGGSGLGRALTDRFVEEGARVTVVDHDPDKLAVLEKDHGTDTVRAVHGDVTSLEDLRAAVATAEEAFGGLDTLVPNAGIWDYHRTLTRLGEDDPTAAFDELFHVNVLGYLLAAQAAWKSLVASRGSIVFTLSNASFWPNGGGPLYTASKHAGLGLMRELAYELAPKVRVNAVAPGGMRTDLRGPASLDLGGRSISRSFDKAAARGGSAPMVPLYESTTEPEDFTGPYVLLASRRDSGNVTGTVVPVDGGIAVRGFATPAGGADL</sequence>
<dbReference type="Pfam" id="PF00106">
    <property type="entry name" value="adh_short"/>
    <property type="match status" value="1"/>
</dbReference>
<dbReference type="PRINTS" id="PR00081">
    <property type="entry name" value="GDHRDH"/>
</dbReference>
<dbReference type="Gene3D" id="3.40.50.720">
    <property type="entry name" value="NAD(P)-binding Rossmann-like Domain"/>
    <property type="match status" value="1"/>
</dbReference>
<name>A0ABR9P0Z5_9ACTN</name>
<evidence type="ECO:0000256" key="3">
    <source>
        <dbReference type="RuleBase" id="RU000363"/>
    </source>
</evidence>
<evidence type="ECO:0000313" key="5">
    <source>
        <dbReference type="Proteomes" id="UP000806528"/>
    </source>
</evidence>
<dbReference type="EC" id="1.3.1.87" evidence="4"/>
<keyword evidence="5" id="KW-1185">Reference proteome</keyword>
<dbReference type="Proteomes" id="UP000806528">
    <property type="component" value="Unassembled WGS sequence"/>
</dbReference>
<dbReference type="EMBL" id="JADBGI010000002">
    <property type="protein sequence ID" value="MBE2997520.1"/>
    <property type="molecule type" value="Genomic_DNA"/>
</dbReference>
<evidence type="ECO:0000256" key="1">
    <source>
        <dbReference type="ARBA" id="ARBA00006484"/>
    </source>
</evidence>
<dbReference type="InterPro" id="IPR002347">
    <property type="entry name" value="SDR_fam"/>
</dbReference>
<protein>
    <submittedName>
        <fullName evidence="4">3-(Cis-5,6-dihydroxycyclohexa-1, 3-dien-1-yl)propanoate dehydrogenase</fullName>
        <ecNumber evidence="4">1.3.1.87</ecNumber>
    </submittedName>
</protein>
<evidence type="ECO:0000256" key="2">
    <source>
        <dbReference type="ARBA" id="ARBA00023002"/>
    </source>
</evidence>
<dbReference type="PRINTS" id="PR00080">
    <property type="entry name" value="SDRFAMILY"/>
</dbReference>
<proteinExistence type="inferred from homology"/>
<keyword evidence="2 4" id="KW-0560">Oxidoreductase</keyword>
<dbReference type="PANTHER" id="PTHR43669:SF3">
    <property type="entry name" value="ALCOHOL DEHYDROGENASE, PUTATIVE (AFU_ORTHOLOGUE AFUA_3G03445)-RELATED"/>
    <property type="match status" value="1"/>
</dbReference>
<dbReference type="GO" id="GO:0018498">
    <property type="term" value="F:2,3-dihydroxy-2,3-dihydro-phenylpropionate dehydrogenase activity"/>
    <property type="evidence" value="ECO:0007669"/>
    <property type="project" value="UniProtKB-EC"/>
</dbReference>
<dbReference type="PROSITE" id="PS00061">
    <property type="entry name" value="ADH_SHORT"/>
    <property type="match status" value="1"/>
</dbReference>
<dbReference type="InterPro" id="IPR036291">
    <property type="entry name" value="NAD(P)-bd_dom_sf"/>
</dbReference>
<gene>
    <name evidence="4" type="primary">hcaB</name>
    <name evidence="4" type="ORF">IDM40_02210</name>
</gene>
<dbReference type="InterPro" id="IPR020904">
    <property type="entry name" value="Sc_DH/Rdtase_CS"/>
</dbReference>